<dbReference type="InterPro" id="IPR017853">
    <property type="entry name" value="GH"/>
</dbReference>
<evidence type="ECO:0000256" key="2">
    <source>
        <dbReference type="ARBA" id="ARBA00009743"/>
    </source>
</evidence>
<dbReference type="Gene3D" id="3.20.20.70">
    <property type="entry name" value="Aldolase class I"/>
    <property type="match status" value="1"/>
</dbReference>
<dbReference type="SUPFAM" id="SSF51445">
    <property type="entry name" value="(Trans)glycosidases"/>
    <property type="match status" value="1"/>
</dbReference>
<dbReference type="GO" id="GO:0004557">
    <property type="term" value="F:alpha-galactosidase activity"/>
    <property type="evidence" value="ECO:0007669"/>
    <property type="project" value="UniProtKB-EC"/>
</dbReference>
<evidence type="ECO:0000256" key="3">
    <source>
        <dbReference type="ARBA" id="ARBA00012755"/>
    </source>
</evidence>
<evidence type="ECO:0000256" key="8">
    <source>
        <dbReference type="SAM" id="Phobius"/>
    </source>
</evidence>
<dbReference type="CDD" id="cd14792">
    <property type="entry name" value="GH27"/>
    <property type="match status" value="1"/>
</dbReference>
<dbReference type="PRINTS" id="PR00740">
    <property type="entry name" value="GLHYDRLASE27"/>
</dbReference>
<dbReference type="PANTHER" id="PTHR11452">
    <property type="entry name" value="ALPHA-GALACTOSIDASE/ALPHA-N-ACETYLGALACTOSAMINIDASE"/>
    <property type="match status" value="1"/>
</dbReference>
<name>A0A6A5W5K7_9PLEO</name>
<dbReference type="Gene3D" id="2.60.40.1180">
    <property type="entry name" value="Golgi alpha-mannosidase II"/>
    <property type="match status" value="1"/>
</dbReference>
<keyword evidence="7" id="KW-1015">Disulfide bond</keyword>
<keyword evidence="11" id="KW-1185">Reference proteome</keyword>
<reference evidence="10" key="1">
    <citation type="journal article" date="2020" name="Stud. Mycol.">
        <title>101 Dothideomycetes genomes: a test case for predicting lifestyles and emergence of pathogens.</title>
        <authorList>
            <person name="Haridas S."/>
            <person name="Albert R."/>
            <person name="Binder M."/>
            <person name="Bloem J."/>
            <person name="Labutti K."/>
            <person name="Salamov A."/>
            <person name="Andreopoulos B."/>
            <person name="Baker S."/>
            <person name="Barry K."/>
            <person name="Bills G."/>
            <person name="Bluhm B."/>
            <person name="Cannon C."/>
            <person name="Castanera R."/>
            <person name="Culley D."/>
            <person name="Daum C."/>
            <person name="Ezra D."/>
            <person name="Gonzalez J."/>
            <person name="Henrissat B."/>
            <person name="Kuo A."/>
            <person name="Liang C."/>
            <person name="Lipzen A."/>
            <person name="Lutzoni F."/>
            <person name="Magnuson J."/>
            <person name="Mondo S."/>
            <person name="Nolan M."/>
            <person name="Ohm R."/>
            <person name="Pangilinan J."/>
            <person name="Park H.-J."/>
            <person name="Ramirez L."/>
            <person name="Alfaro M."/>
            <person name="Sun H."/>
            <person name="Tritt A."/>
            <person name="Yoshinaga Y."/>
            <person name="Zwiers L.-H."/>
            <person name="Turgeon B."/>
            <person name="Goodwin S."/>
            <person name="Spatafora J."/>
            <person name="Crous P."/>
            <person name="Grigoriev I."/>
        </authorList>
    </citation>
    <scope>NUCLEOTIDE SEQUENCE</scope>
    <source>
        <strain evidence="10">CBS 123094</strain>
    </source>
</reference>
<evidence type="ECO:0000256" key="5">
    <source>
        <dbReference type="ARBA" id="ARBA00022801"/>
    </source>
</evidence>
<keyword evidence="5 7" id="KW-0378">Hydrolase</keyword>
<dbReference type="EMBL" id="ML977626">
    <property type="protein sequence ID" value="KAF1996368.1"/>
    <property type="molecule type" value="Genomic_DNA"/>
</dbReference>
<dbReference type="OrthoDB" id="5795902at2759"/>
<evidence type="ECO:0000313" key="11">
    <source>
        <dbReference type="Proteomes" id="UP000799779"/>
    </source>
</evidence>
<feature type="transmembrane region" description="Helical" evidence="8">
    <location>
        <begin position="52"/>
        <end position="72"/>
    </location>
</feature>
<keyword evidence="8" id="KW-1133">Transmembrane helix</keyword>
<dbReference type="EC" id="3.2.1.22" evidence="3 7"/>
<evidence type="ECO:0000313" key="10">
    <source>
        <dbReference type="EMBL" id="KAF1996368.1"/>
    </source>
</evidence>
<dbReference type="Pfam" id="PF16499">
    <property type="entry name" value="Melibiase_2"/>
    <property type="match status" value="2"/>
</dbReference>
<dbReference type="Pfam" id="PF17801">
    <property type="entry name" value="Melibiase_C"/>
    <property type="match status" value="1"/>
</dbReference>
<comment type="similarity">
    <text evidence="2 7">Belongs to the glycosyl hydrolase 27 family.</text>
</comment>
<dbReference type="InterPro" id="IPR013785">
    <property type="entry name" value="Aldolase_TIM"/>
</dbReference>
<dbReference type="GO" id="GO:0005975">
    <property type="term" value="P:carbohydrate metabolic process"/>
    <property type="evidence" value="ECO:0007669"/>
    <property type="project" value="InterPro"/>
</dbReference>
<keyword evidence="8" id="KW-0812">Transmembrane</keyword>
<keyword evidence="8" id="KW-0472">Membrane</keyword>
<keyword evidence="6 7" id="KW-0326">Glycosidase</keyword>
<dbReference type="SUPFAM" id="SSF51011">
    <property type="entry name" value="Glycosyl hydrolase domain"/>
    <property type="match status" value="1"/>
</dbReference>
<feature type="domain" description="Alpha galactosidase C-terminal" evidence="9">
    <location>
        <begin position="421"/>
        <end position="494"/>
    </location>
</feature>
<evidence type="ECO:0000259" key="9">
    <source>
        <dbReference type="Pfam" id="PF17801"/>
    </source>
</evidence>
<organism evidence="10 11">
    <name type="scientific">Amniculicola lignicola CBS 123094</name>
    <dbReference type="NCBI Taxonomy" id="1392246"/>
    <lineage>
        <taxon>Eukaryota</taxon>
        <taxon>Fungi</taxon>
        <taxon>Dikarya</taxon>
        <taxon>Ascomycota</taxon>
        <taxon>Pezizomycotina</taxon>
        <taxon>Dothideomycetes</taxon>
        <taxon>Pleosporomycetidae</taxon>
        <taxon>Pleosporales</taxon>
        <taxon>Amniculicolaceae</taxon>
        <taxon>Amniculicola</taxon>
    </lineage>
</organism>
<dbReference type="AlphaFoldDB" id="A0A6A5W5K7"/>
<dbReference type="InterPro" id="IPR013780">
    <property type="entry name" value="Glyco_hydro_b"/>
</dbReference>
<dbReference type="InterPro" id="IPR041233">
    <property type="entry name" value="Melibiase_C"/>
</dbReference>
<evidence type="ECO:0000256" key="1">
    <source>
        <dbReference type="ARBA" id="ARBA00001255"/>
    </source>
</evidence>
<dbReference type="InterPro" id="IPR002241">
    <property type="entry name" value="Glyco_hydro_27"/>
</dbReference>
<keyword evidence="4" id="KW-0732">Signal</keyword>
<accession>A0A6A5W5K7</accession>
<sequence>MDASKRKAGETLDSADMEKVPYHVTHGSMDPSKSLLDKPSPPPRHHVRGATFWTLLVATFLLLTMVLLRGYYQLGLGLLPLSPPVGFNQTVGRLPALGWNSWNAFHCNINEDKFITAAKRLIELGLKDVGYEYVNIDDCWQVREYRHPTTNQLIPDPGRFPNGIKGTADKVHALGLKIGIYSSAGDWTCAGYRASLGYEELDAKTWSDWDIDYLKYDNCYVPNNWADECRGCVPEYPRGDVVNGTCTNPTGMCPPGYNYTTSKTALRFRRMRDALLAQPRPILYSLCEWGEAGVQQWANETGVSWRMSGDINPSWPRILEILNQNSFYLNNVDFWGHSDADMLEVGNGLSIHQSRSHFALWAAMKSPLLIGCDLETVKGEEVAILKNEYLLAFNQDEYVGPPAKPYKWGTNPDWTFNASFPAEFWSGDSSRGVLVLLFNPYETSRVKQALWEEIPELKGGRYWDVVEVWTGREIGCIDGGFDIEVEGHDTAAFLVTGECVVGKRGEV</sequence>
<evidence type="ECO:0000256" key="6">
    <source>
        <dbReference type="ARBA" id="ARBA00023295"/>
    </source>
</evidence>
<proteinExistence type="inferred from homology"/>
<evidence type="ECO:0000256" key="7">
    <source>
        <dbReference type="RuleBase" id="RU361168"/>
    </source>
</evidence>
<protein>
    <recommendedName>
        <fullName evidence="3 7">Alpha-galactosidase</fullName>
        <ecNumber evidence="3 7">3.2.1.22</ecNumber>
    </recommendedName>
    <alternativeName>
        <fullName evidence="7">Melibiase</fullName>
    </alternativeName>
</protein>
<gene>
    <name evidence="10" type="ORF">P154DRAFT_321755</name>
</gene>
<comment type="catalytic activity">
    <reaction evidence="1 7">
        <text>Hydrolysis of terminal, non-reducing alpha-D-galactose residues in alpha-D-galactosides, including galactose oligosaccharides, galactomannans and galactolipids.</text>
        <dbReference type="EC" id="3.2.1.22"/>
    </reaction>
</comment>
<dbReference type="Proteomes" id="UP000799779">
    <property type="component" value="Unassembled WGS sequence"/>
</dbReference>
<evidence type="ECO:0000256" key="4">
    <source>
        <dbReference type="ARBA" id="ARBA00022729"/>
    </source>
</evidence>
<dbReference type="PANTHER" id="PTHR11452:SF61">
    <property type="entry name" value="ALPHA-GALACTOSIDASE B-RELATED"/>
    <property type="match status" value="1"/>
</dbReference>